<dbReference type="NCBIfam" id="TIGR02227">
    <property type="entry name" value="sigpep_I_bact"/>
    <property type="match status" value="1"/>
</dbReference>
<dbReference type="Proteomes" id="UP000289952">
    <property type="component" value="Chromosome"/>
</dbReference>
<evidence type="ECO:0000256" key="7">
    <source>
        <dbReference type="PIRSR" id="PIRSR600223-1"/>
    </source>
</evidence>
<comment type="catalytic activity">
    <reaction evidence="1 8">
        <text>Cleavage of hydrophobic, N-terminal signal or leader sequences from secreted and periplasmic proteins.</text>
        <dbReference type="EC" id="3.4.21.89"/>
    </reaction>
</comment>
<dbReference type="EMBL" id="LR214972">
    <property type="protein sequence ID" value="VEU63596.1"/>
    <property type="molecule type" value="Genomic_DNA"/>
</dbReference>
<dbReference type="SUPFAM" id="SSF51306">
    <property type="entry name" value="LexA/Signal peptidase"/>
    <property type="match status" value="1"/>
</dbReference>
<dbReference type="InterPro" id="IPR019756">
    <property type="entry name" value="Pept_S26A_signal_pept_1_Ser-AS"/>
</dbReference>
<keyword evidence="6 8" id="KW-0378">Hydrolase</keyword>
<dbReference type="OrthoDB" id="9802919at2"/>
<feature type="transmembrane region" description="Helical" evidence="8">
    <location>
        <begin position="15"/>
        <end position="37"/>
    </location>
</feature>
<keyword evidence="8" id="KW-0812">Transmembrane</keyword>
<evidence type="ECO:0000256" key="1">
    <source>
        <dbReference type="ARBA" id="ARBA00000677"/>
    </source>
</evidence>
<sequence length="155" mass="17960">MIRKYFSFKKLLKSWIFWVSLSFIILLSSLLIFFEFYTIIRVNGDSMNPTLHDQQLLLAKKSKSITYNTIAIFNFKDQLLIKRVIGLPGDNIKIQNDQLFLNGKFLLKLNNSTFDNLNLIINQNNFFALGDNLANSLDSRHFGTFFITDITAILP</sequence>
<comment type="subcellular location">
    <subcellularLocation>
        <location evidence="2">Cell membrane</location>
        <topology evidence="2">Single-pass type II membrane protein</topology>
    </subcellularLocation>
    <subcellularLocation>
        <location evidence="9">Membrane</location>
        <topology evidence="9">Single-pass type II membrane protein</topology>
    </subcellularLocation>
</comment>
<dbReference type="InterPro" id="IPR000223">
    <property type="entry name" value="Pept_S26A_signal_pept_1"/>
</dbReference>
<feature type="active site" evidence="7">
    <location>
        <position position="46"/>
    </location>
</feature>
<dbReference type="Pfam" id="PF10502">
    <property type="entry name" value="Peptidase_S26"/>
    <property type="match status" value="1"/>
</dbReference>
<dbReference type="Gene3D" id="2.10.109.10">
    <property type="entry name" value="Umud Fragment, subunit A"/>
    <property type="match status" value="1"/>
</dbReference>
<comment type="similarity">
    <text evidence="3 9">Belongs to the peptidase S26 family.</text>
</comment>
<evidence type="ECO:0000256" key="6">
    <source>
        <dbReference type="ARBA" id="ARBA00022801"/>
    </source>
</evidence>
<keyword evidence="8" id="KW-1133">Transmembrane helix</keyword>
<dbReference type="PANTHER" id="PTHR43390:SF1">
    <property type="entry name" value="CHLOROPLAST PROCESSING PEPTIDASE"/>
    <property type="match status" value="1"/>
</dbReference>
<dbReference type="CDD" id="cd06530">
    <property type="entry name" value="S26_SPase_I"/>
    <property type="match status" value="1"/>
</dbReference>
<keyword evidence="5 8" id="KW-0645">Protease</keyword>
<dbReference type="AlphaFoldDB" id="A0A449AF46"/>
<dbReference type="PANTHER" id="PTHR43390">
    <property type="entry name" value="SIGNAL PEPTIDASE I"/>
    <property type="match status" value="1"/>
</dbReference>
<dbReference type="GO" id="GO:0005886">
    <property type="term" value="C:plasma membrane"/>
    <property type="evidence" value="ECO:0007669"/>
    <property type="project" value="UniProtKB-SubCell"/>
</dbReference>
<keyword evidence="12" id="KW-1185">Reference proteome</keyword>
<evidence type="ECO:0000313" key="12">
    <source>
        <dbReference type="Proteomes" id="UP000289952"/>
    </source>
</evidence>
<organism evidence="11 12">
    <name type="scientific">Mycoplasmopsis bovirhinis</name>
    <dbReference type="NCBI Taxonomy" id="29553"/>
    <lineage>
        <taxon>Bacteria</taxon>
        <taxon>Bacillati</taxon>
        <taxon>Mycoplasmatota</taxon>
        <taxon>Mycoplasmoidales</taxon>
        <taxon>Metamycoplasmataceae</taxon>
        <taxon>Mycoplasmopsis</taxon>
    </lineage>
</organism>
<feature type="active site" evidence="7">
    <location>
        <position position="82"/>
    </location>
</feature>
<dbReference type="InterPro" id="IPR036286">
    <property type="entry name" value="LexA/Signal_pep-like_sf"/>
</dbReference>
<accession>A0A449AF46</accession>
<evidence type="ECO:0000313" key="11">
    <source>
        <dbReference type="EMBL" id="VEU63596.1"/>
    </source>
</evidence>
<evidence type="ECO:0000256" key="3">
    <source>
        <dbReference type="ARBA" id="ARBA00009370"/>
    </source>
</evidence>
<proteinExistence type="inferred from homology"/>
<reference evidence="11 12" key="1">
    <citation type="submission" date="2019-01" db="EMBL/GenBank/DDBJ databases">
        <authorList>
            <consortium name="Pathogen Informatics"/>
        </authorList>
    </citation>
    <scope>NUCLEOTIDE SEQUENCE [LARGE SCALE GENOMIC DNA]</scope>
    <source>
        <strain evidence="11 12">NCTC10118</strain>
    </source>
</reference>
<evidence type="ECO:0000256" key="2">
    <source>
        <dbReference type="ARBA" id="ARBA00004401"/>
    </source>
</evidence>
<evidence type="ECO:0000256" key="4">
    <source>
        <dbReference type="ARBA" id="ARBA00013208"/>
    </source>
</evidence>
<dbReference type="PRINTS" id="PR00727">
    <property type="entry name" value="LEADERPTASE"/>
</dbReference>
<dbReference type="PROSITE" id="PS00760">
    <property type="entry name" value="SPASE_I_2"/>
    <property type="match status" value="1"/>
</dbReference>
<dbReference type="EC" id="3.4.21.89" evidence="4 8"/>
<dbReference type="PROSITE" id="PS00501">
    <property type="entry name" value="SPASE_I_1"/>
    <property type="match status" value="1"/>
</dbReference>
<dbReference type="InterPro" id="IPR019533">
    <property type="entry name" value="Peptidase_S26"/>
</dbReference>
<keyword evidence="8" id="KW-0472">Membrane</keyword>
<evidence type="ECO:0000259" key="10">
    <source>
        <dbReference type="Pfam" id="PF10502"/>
    </source>
</evidence>
<dbReference type="GO" id="GO:0006465">
    <property type="term" value="P:signal peptide processing"/>
    <property type="evidence" value="ECO:0007669"/>
    <property type="project" value="InterPro"/>
</dbReference>
<dbReference type="GO" id="GO:0004252">
    <property type="term" value="F:serine-type endopeptidase activity"/>
    <property type="evidence" value="ECO:0007669"/>
    <property type="project" value="InterPro"/>
</dbReference>
<gene>
    <name evidence="11" type="primary">sipS</name>
    <name evidence="11" type="ORF">NCTC10118_00644</name>
</gene>
<evidence type="ECO:0000256" key="5">
    <source>
        <dbReference type="ARBA" id="ARBA00022670"/>
    </source>
</evidence>
<dbReference type="GO" id="GO:0009003">
    <property type="term" value="F:signal peptidase activity"/>
    <property type="evidence" value="ECO:0007669"/>
    <property type="project" value="UniProtKB-EC"/>
</dbReference>
<evidence type="ECO:0000256" key="9">
    <source>
        <dbReference type="RuleBase" id="RU362042"/>
    </source>
</evidence>
<evidence type="ECO:0000256" key="8">
    <source>
        <dbReference type="RuleBase" id="RU003993"/>
    </source>
</evidence>
<dbReference type="RefSeq" id="WP_129621808.1">
    <property type="nucleotide sequence ID" value="NZ_LR214972.1"/>
</dbReference>
<protein>
    <recommendedName>
        <fullName evidence="4 8">Signal peptidase I</fullName>
        <ecNumber evidence="4 8">3.4.21.89</ecNumber>
    </recommendedName>
</protein>
<feature type="domain" description="Peptidase S26" evidence="10">
    <location>
        <begin position="17"/>
        <end position="151"/>
    </location>
</feature>
<dbReference type="InterPro" id="IPR019757">
    <property type="entry name" value="Pept_S26A_signal_pept_1_Lys-AS"/>
</dbReference>
<name>A0A449AF46_9BACT</name>